<dbReference type="AlphaFoldDB" id="A0A4C1U9V0"/>
<dbReference type="Proteomes" id="UP000299102">
    <property type="component" value="Unassembled WGS sequence"/>
</dbReference>
<gene>
    <name evidence="1" type="ORF">EVAR_82325_1</name>
</gene>
<name>A0A4C1U9V0_EUMVA</name>
<protein>
    <submittedName>
        <fullName evidence="1">Uncharacterized protein</fullName>
    </submittedName>
</protein>
<organism evidence="1 2">
    <name type="scientific">Eumeta variegata</name>
    <name type="common">Bagworm moth</name>
    <name type="synonym">Eumeta japonica</name>
    <dbReference type="NCBI Taxonomy" id="151549"/>
    <lineage>
        <taxon>Eukaryota</taxon>
        <taxon>Metazoa</taxon>
        <taxon>Ecdysozoa</taxon>
        <taxon>Arthropoda</taxon>
        <taxon>Hexapoda</taxon>
        <taxon>Insecta</taxon>
        <taxon>Pterygota</taxon>
        <taxon>Neoptera</taxon>
        <taxon>Endopterygota</taxon>
        <taxon>Lepidoptera</taxon>
        <taxon>Glossata</taxon>
        <taxon>Ditrysia</taxon>
        <taxon>Tineoidea</taxon>
        <taxon>Psychidae</taxon>
        <taxon>Oiketicinae</taxon>
        <taxon>Eumeta</taxon>
    </lineage>
</organism>
<evidence type="ECO:0000313" key="2">
    <source>
        <dbReference type="Proteomes" id="UP000299102"/>
    </source>
</evidence>
<evidence type="ECO:0000313" key="1">
    <source>
        <dbReference type="EMBL" id="GBP23162.1"/>
    </source>
</evidence>
<comment type="caution">
    <text evidence="1">The sequence shown here is derived from an EMBL/GenBank/DDBJ whole genome shotgun (WGS) entry which is preliminary data.</text>
</comment>
<accession>A0A4C1U9V0</accession>
<dbReference type="EMBL" id="BGZK01000148">
    <property type="protein sequence ID" value="GBP23162.1"/>
    <property type="molecule type" value="Genomic_DNA"/>
</dbReference>
<sequence length="148" mass="16366">MRISTLLPRVRDRADSGRWPVRAGRRTLAARARRRLAGVVVRVTLVFASRICRNYAQIQKEGCPGPLPASATAAGETEAGVDGAPAYVHHIGEALAPLCGDDMRWEPARDLVFLKLPLSFHPTYHFIRRPRNFITDPLDVSQPKSKGS</sequence>
<proteinExistence type="predicted"/>
<keyword evidence="2" id="KW-1185">Reference proteome</keyword>
<reference evidence="1 2" key="1">
    <citation type="journal article" date="2019" name="Commun. Biol.">
        <title>The bagworm genome reveals a unique fibroin gene that provides high tensile strength.</title>
        <authorList>
            <person name="Kono N."/>
            <person name="Nakamura H."/>
            <person name="Ohtoshi R."/>
            <person name="Tomita M."/>
            <person name="Numata K."/>
            <person name="Arakawa K."/>
        </authorList>
    </citation>
    <scope>NUCLEOTIDE SEQUENCE [LARGE SCALE GENOMIC DNA]</scope>
</reference>